<dbReference type="PANTHER" id="PTHR47385">
    <property type="entry name" value="CALPONIN"/>
    <property type="match status" value="1"/>
</dbReference>
<dbReference type="SUPFAM" id="SSF47576">
    <property type="entry name" value="Calponin-homology domain, CH-domain"/>
    <property type="match status" value="1"/>
</dbReference>
<feature type="compositionally biased region" description="Basic and acidic residues" evidence="1">
    <location>
        <begin position="404"/>
        <end position="448"/>
    </location>
</feature>
<dbReference type="GO" id="GO:0015629">
    <property type="term" value="C:actin cytoskeleton"/>
    <property type="evidence" value="ECO:0007669"/>
    <property type="project" value="TreeGrafter"/>
</dbReference>
<dbReference type="SMART" id="SM00033">
    <property type="entry name" value="CH"/>
    <property type="match status" value="1"/>
</dbReference>
<feature type="region of interest" description="Disordered" evidence="1">
    <location>
        <begin position="260"/>
        <end position="700"/>
    </location>
</feature>
<dbReference type="AlphaFoldDB" id="A0A4Z1NYL0"/>
<proteinExistence type="predicted"/>
<dbReference type="GO" id="GO:0051015">
    <property type="term" value="F:actin filament binding"/>
    <property type="evidence" value="ECO:0007669"/>
    <property type="project" value="TreeGrafter"/>
</dbReference>
<evidence type="ECO:0000256" key="1">
    <source>
        <dbReference type="SAM" id="MobiDB-lite"/>
    </source>
</evidence>
<dbReference type="Gene3D" id="1.10.418.10">
    <property type="entry name" value="Calponin-like domain"/>
    <property type="match status" value="1"/>
</dbReference>
<sequence length="700" mass="78404">MASVSSLDQDMRKLRADRYTPKAANEIRDWIEETLGEQLPPGDLLETLKDGTILCRLANLALPGSQIRFKKSNMPFMQMENISHFLRACEAPPLNLPAHDRFLTVDLFEAKDPAQVVQCIHAFSRQANILFPNKFKTTIGPSKRAGAMSPATTGSNGGVGYGGFGRTRGESSASSGLGHSASSALPSRTRGLSPALTGGSNSSRATEGGTKSPQGPTSSWSKKSDEGSTAPAWNIHQYGYMGGASQGNQGISFGGRRQITSASPMVPSLAEKQRRRREKEQEEERLQQQAEEAEYKRKVEREVEEERARAEEERQWEEESRRQREEEKRRVDQQKQEWEEQERKWKMEEEARLQEERDVQDRVAKETQRKRAGSDARLKGQFLSQYQAEAKSKSRQSSYNDPVRNAERERVQELERQLEEAKERERQYQLEREERLQHRSQSKSERSKSKGRSRSRSKPRPHPRPPSPNQSDVSWVGDEREYLRNQWSEQNKRPLPIPAAQAPSRPLPEPKPMAAPSLPTRPLPEPTAAPSLPARPLPEPSAPLSPRPLPVPSKFTTARAPSTRTDRFLASNPAPPPTAPRTFQPAEMGVTSESERQAEDARRIASQQKTKAGGWASKSLLEREMERERERQKEWEESQKEVKNAPRDPNAGTGPGASWDVNQYGYAGGDNQGRGSGPGTGIAFGGRRQIIGPRPLGGPR</sequence>
<feature type="compositionally biased region" description="Pro residues" evidence="1">
    <location>
        <begin position="505"/>
        <end position="551"/>
    </location>
</feature>
<evidence type="ECO:0000313" key="3">
    <source>
        <dbReference type="EMBL" id="TID16334.1"/>
    </source>
</evidence>
<comment type="caution">
    <text evidence="3">The sequence shown here is derived from an EMBL/GenBank/DDBJ whole genome shotgun (WGS) entry which is preliminary data.</text>
</comment>
<evidence type="ECO:0000259" key="2">
    <source>
        <dbReference type="PROSITE" id="PS50021"/>
    </source>
</evidence>
<feature type="domain" description="Calponin-homology (CH)" evidence="2">
    <location>
        <begin position="21"/>
        <end position="127"/>
    </location>
</feature>
<feature type="compositionally biased region" description="Polar residues" evidence="1">
    <location>
        <begin position="554"/>
        <end position="563"/>
    </location>
</feature>
<organism evidence="3 4">
    <name type="scientific">Venturia nashicola</name>
    <dbReference type="NCBI Taxonomy" id="86259"/>
    <lineage>
        <taxon>Eukaryota</taxon>
        <taxon>Fungi</taxon>
        <taxon>Dikarya</taxon>
        <taxon>Ascomycota</taxon>
        <taxon>Pezizomycotina</taxon>
        <taxon>Dothideomycetes</taxon>
        <taxon>Pleosporomycetidae</taxon>
        <taxon>Venturiales</taxon>
        <taxon>Venturiaceae</taxon>
        <taxon>Venturia</taxon>
    </lineage>
</organism>
<dbReference type="InterPro" id="IPR001715">
    <property type="entry name" value="CH_dom"/>
</dbReference>
<feature type="compositionally biased region" description="Basic residues" evidence="1">
    <location>
        <begin position="449"/>
        <end position="463"/>
    </location>
</feature>
<feature type="compositionally biased region" description="Basic and acidic residues" evidence="1">
    <location>
        <begin position="593"/>
        <end position="603"/>
    </location>
</feature>
<dbReference type="Proteomes" id="UP000298493">
    <property type="component" value="Unassembled WGS sequence"/>
</dbReference>
<dbReference type="PANTHER" id="PTHR47385:SF14">
    <property type="entry name" value="TRANSGELIN"/>
    <property type="match status" value="1"/>
</dbReference>
<feature type="compositionally biased region" description="Basic and acidic residues" evidence="1">
    <location>
        <begin position="620"/>
        <end position="646"/>
    </location>
</feature>
<feature type="compositionally biased region" description="Low complexity" evidence="1">
    <location>
        <begin position="171"/>
        <end position="187"/>
    </location>
</feature>
<dbReference type="CDD" id="cd21210">
    <property type="entry name" value="CH_SCP1-like"/>
    <property type="match status" value="1"/>
</dbReference>
<gene>
    <name evidence="3" type="ORF">E6O75_ATG11452</name>
</gene>
<dbReference type="PROSITE" id="PS50021">
    <property type="entry name" value="CH"/>
    <property type="match status" value="1"/>
</dbReference>
<protein>
    <submittedName>
        <fullName evidence="3">Amino-acid transporter</fullName>
    </submittedName>
</protein>
<feature type="region of interest" description="Disordered" evidence="1">
    <location>
        <begin position="141"/>
        <end position="228"/>
    </location>
</feature>
<accession>A0A4Z1NYL0</accession>
<evidence type="ECO:0000313" key="4">
    <source>
        <dbReference type="Proteomes" id="UP000298493"/>
    </source>
</evidence>
<keyword evidence="4" id="KW-1185">Reference proteome</keyword>
<dbReference type="EMBL" id="SNSC02000018">
    <property type="protein sequence ID" value="TID16334.1"/>
    <property type="molecule type" value="Genomic_DNA"/>
</dbReference>
<feature type="compositionally biased region" description="Gly residues" evidence="1">
    <location>
        <begin position="666"/>
        <end position="684"/>
    </location>
</feature>
<name>A0A4Z1NYL0_9PEZI</name>
<dbReference type="InterPro" id="IPR036872">
    <property type="entry name" value="CH_dom_sf"/>
</dbReference>
<reference evidence="3 4" key="1">
    <citation type="submission" date="2019-04" db="EMBL/GenBank/DDBJ databases">
        <title>High contiguity whole genome sequence and gene annotation resource for two Venturia nashicola isolates.</title>
        <authorList>
            <person name="Prokchorchik M."/>
            <person name="Won K."/>
            <person name="Lee Y."/>
            <person name="Choi E.D."/>
            <person name="Segonzac C."/>
            <person name="Sohn K.H."/>
        </authorList>
    </citation>
    <scope>NUCLEOTIDE SEQUENCE [LARGE SCALE GENOMIC DNA]</scope>
    <source>
        <strain evidence="3 4">PRI2</strain>
    </source>
</reference>
<dbReference type="PRINTS" id="PR00888">
    <property type="entry name" value="SM22CALPONIN"/>
</dbReference>
<dbReference type="InterPro" id="IPR003096">
    <property type="entry name" value="SM22_calponin"/>
</dbReference>
<feature type="compositionally biased region" description="Basic and acidic residues" evidence="1">
    <location>
        <begin position="293"/>
        <end position="378"/>
    </location>
</feature>
<feature type="compositionally biased region" description="Polar residues" evidence="1">
    <location>
        <begin position="198"/>
        <end position="221"/>
    </location>
</feature>
<dbReference type="InterPro" id="IPR050606">
    <property type="entry name" value="Calponin-like"/>
</dbReference>
<feature type="compositionally biased region" description="Gly residues" evidence="1">
    <location>
        <begin position="155"/>
        <end position="166"/>
    </location>
</feature>
<dbReference type="Pfam" id="PF00307">
    <property type="entry name" value="CH"/>
    <property type="match status" value="1"/>
</dbReference>
<dbReference type="GO" id="GO:0007015">
    <property type="term" value="P:actin filament organization"/>
    <property type="evidence" value="ECO:0007669"/>
    <property type="project" value="TreeGrafter"/>
</dbReference>
<dbReference type="STRING" id="86259.A0A4Z1NYL0"/>